<feature type="transmembrane region" description="Helical" evidence="5">
    <location>
        <begin position="261"/>
        <end position="281"/>
    </location>
</feature>
<keyword evidence="5" id="KW-0812">Transmembrane</keyword>
<dbReference type="OrthoDB" id="2502001at2759"/>
<feature type="compositionally biased region" description="Basic and acidic residues" evidence="4">
    <location>
        <begin position="287"/>
        <end position="298"/>
    </location>
</feature>
<evidence type="ECO:0000256" key="4">
    <source>
        <dbReference type="SAM" id="MobiDB-lite"/>
    </source>
</evidence>
<comment type="similarity">
    <text evidence="2">Belongs to the GnRH family.</text>
</comment>
<evidence type="ECO:0000256" key="1">
    <source>
        <dbReference type="ARBA" id="ARBA00004613"/>
    </source>
</evidence>
<comment type="subcellular location">
    <subcellularLocation>
        <location evidence="1">Secreted</location>
    </subcellularLocation>
</comment>
<dbReference type="GO" id="GO:0005576">
    <property type="term" value="C:extracellular region"/>
    <property type="evidence" value="ECO:0007669"/>
    <property type="project" value="UniProtKB-SubCell"/>
</dbReference>
<feature type="non-terminal residue" evidence="6">
    <location>
        <position position="314"/>
    </location>
</feature>
<evidence type="ECO:0000256" key="2">
    <source>
        <dbReference type="ARBA" id="ARBA00010968"/>
    </source>
</evidence>
<evidence type="ECO:0000313" key="7">
    <source>
        <dbReference type="Proteomes" id="UP000054144"/>
    </source>
</evidence>
<dbReference type="GO" id="GO:0005179">
    <property type="term" value="F:hormone activity"/>
    <property type="evidence" value="ECO:0007669"/>
    <property type="project" value="InterPro"/>
</dbReference>
<dbReference type="AlphaFoldDB" id="A0A0D7AIV2"/>
<name>A0A0D7AIV2_9AGAR</name>
<accession>A0A0D7AIV2</accession>
<keyword evidence="5" id="KW-1133">Transmembrane helix</keyword>
<feature type="region of interest" description="Disordered" evidence="4">
    <location>
        <begin position="28"/>
        <end position="48"/>
    </location>
</feature>
<protein>
    <recommendedName>
        <fullName evidence="8">Thioredoxin-like fold domain-containing protein</fullName>
    </recommendedName>
</protein>
<dbReference type="Proteomes" id="UP000054144">
    <property type="component" value="Unassembled WGS sequence"/>
</dbReference>
<evidence type="ECO:0008006" key="8">
    <source>
        <dbReference type="Google" id="ProtNLM"/>
    </source>
</evidence>
<evidence type="ECO:0000256" key="3">
    <source>
        <dbReference type="ARBA" id="ARBA00022525"/>
    </source>
</evidence>
<gene>
    <name evidence="6" type="ORF">FISHEDRAFT_9438</name>
</gene>
<feature type="region of interest" description="Disordered" evidence="4">
    <location>
        <begin position="287"/>
        <end position="314"/>
    </location>
</feature>
<evidence type="ECO:0000313" key="6">
    <source>
        <dbReference type="EMBL" id="KIY51684.1"/>
    </source>
</evidence>
<keyword evidence="7" id="KW-1185">Reference proteome</keyword>
<dbReference type="InterPro" id="IPR002012">
    <property type="entry name" value="GnRH"/>
</dbReference>
<dbReference type="EMBL" id="KN881649">
    <property type="protein sequence ID" value="KIY51684.1"/>
    <property type="molecule type" value="Genomic_DNA"/>
</dbReference>
<reference evidence="6 7" key="1">
    <citation type="journal article" date="2015" name="Fungal Genet. Biol.">
        <title>Evolution of novel wood decay mechanisms in Agaricales revealed by the genome sequences of Fistulina hepatica and Cylindrobasidium torrendii.</title>
        <authorList>
            <person name="Floudas D."/>
            <person name="Held B.W."/>
            <person name="Riley R."/>
            <person name="Nagy L.G."/>
            <person name="Koehler G."/>
            <person name="Ransdell A.S."/>
            <person name="Younus H."/>
            <person name="Chow J."/>
            <person name="Chiniquy J."/>
            <person name="Lipzen A."/>
            <person name="Tritt A."/>
            <person name="Sun H."/>
            <person name="Haridas S."/>
            <person name="LaButti K."/>
            <person name="Ohm R.A."/>
            <person name="Kues U."/>
            <person name="Blanchette R.A."/>
            <person name="Grigoriev I.V."/>
            <person name="Minto R.E."/>
            <person name="Hibbett D.S."/>
        </authorList>
    </citation>
    <scope>NUCLEOTIDE SEQUENCE [LARGE SCALE GENOMIC DNA]</scope>
    <source>
        <strain evidence="6 7">ATCC 64428</strain>
    </source>
</reference>
<keyword evidence="5" id="KW-0472">Membrane</keyword>
<organism evidence="6 7">
    <name type="scientific">Fistulina hepatica ATCC 64428</name>
    <dbReference type="NCBI Taxonomy" id="1128425"/>
    <lineage>
        <taxon>Eukaryota</taxon>
        <taxon>Fungi</taxon>
        <taxon>Dikarya</taxon>
        <taxon>Basidiomycota</taxon>
        <taxon>Agaricomycotina</taxon>
        <taxon>Agaricomycetes</taxon>
        <taxon>Agaricomycetidae</taxon>
        <taxon>Agaricales</taxon>
        <taxon>Fistulinaceae</taxon>
        <taxon>Fistulina</taxon>
    </lineage>
</organism>
<dbReference type="PROSITE" id="PS00473">
    <property type="entry name" value="GNRH"/>
    <property type="match status" value="1"/>
</dbReference>
<proteinExistence type="inferred from homology"/>
<evidence type="ECO:0000256" key="5">
    <source>
        <dbReference type="SAM" id="Phobius"/>
    </source>
</evidence>
<sequence>VLACAAASASAQYFSEGWKPGQPVPTGYINSPGRPAANDGGDNGAGVEAGVGGKDHVSLFDFDFNTILQSAPVAALFAKAGINITERIEAAANSFWDERIPLITDDNWRDLIINEPLDEQEEAKRVWAIVVSPARARPDAIAKFVDEEFDLAYNNTVNAGDLEHVRWGRIDYMDVTYLTTKWNIWNGPFIIICKDRGQTLYFYRANQLRIRDGALRDFLLQEVYENHLPWKSEFGPGGSREWVMDFLAEAFSKVYSVVYRIPRWVGFMITGALGSLIMNFLHRNDAKKKPQPQARERLSAAATQEVPAATGEKS</sequence>
<keyword evidence="3" id="KW-0964">Secreted</keyword>
<feature type="non-terminal residue" evidence="6">
    <location>
        <position position="1"/>
    </location>
</feature>